<keyword evidence="2" id="KW-1133">Transmembrane helix</keyword>
<feature type="compositionally biased region" description="Low complexity" evidence="1">
    <location>
        <begin position="114"/>
        <end position="137"/>
    </location>
</feature>
<dbReference type="EMBL" id="MU864357">
    <property type="protein sequence ID" value="KAK4191755.1"/>
    <property type="molecule type" value="Genomic_DNA"/>
</dbReference>
<dbReference type="InterPro" id="IPR001173">
    <property type="entry name" value="Glyco_trans_2-like"/>
</dbReference>
<feature type="transmembrane region" description="Helical" evidence="2">
    <location>
        <begin position="12"/>
        <end position="28"/>
    </location>
</feature>
<reference evidence="4" key="1">
    <citation type="journal article" date="2023" name="Mol. Phylogenet. Evol.">
        <title>Genome-scale phylogeny and comparative genomics of the fungal order Sordariales.</title>
        <authorList>
            <person name="Hensen N."/>
            <person name="Bonometti L."/>
            <person name="Westerberg I."/>
            <person name="Brannstrom I.O."/>
            <person name="Guillou S."/>
            <person name="Cros-Aarteil S."/>
            <person name="Calhoun S."/>
            <person name="Haridas S."/>
            <person name="Kuo A."/>
            <person name="Mondo S."/>
            <person name="Pangilinan J."/>
            <person name="Riley R."/>
            <person name="LaButti K."/>
            <person name="Andreopoulos B."/>
            <person name="Lipzen A."/>
            <person name="Chen C."/>
            <person name="Yan M."/>
            <person name="Daum C."/>
            <person name="Ng V."/>
            <person name="Clum A."/>
            <person name="Steindorff A."/>
            <person name="Ohm R.A."/>
            <person name="Martin F."/>
            <person name="Silar P."/>
            <person name="Natvig D.O."/>
            <person name="Lalanne C."/>
            <person name="Gautier V."/>
            <person name="Ament-Velasquez S.L."/>
            <person name="Kruys A."/>
            <person name="Hutchinson M.I."/>
            <person name="Powell A.J."/>
            <person name="Barry K."/>
            <person name="Miller A.N."/>
            <person name="Grigoriev I.V."/>
            <person name="Debuchy R."/>
            <person name="Gladieux P."/>
            <person name="Hiltunen Thoren M."/>
            <person name="Johannesson H."/>
        </authorList>
    </citation>
    <scope>NUCLEOTIDE SEQUENCE</scope>
    <source>
        <strain evidence="4">PSN309</strain>
    </source>
</reference>
<dbReference type="GO" id="GO:0016740">
    <property type="term" value="F:transferase activity"/>
    <property type="evidence" value="ECO:0007669"/>
    <property type="project" value="UniProtKB-KW"/>
</dbReference>
<keyword evidence="2" id="KW-0472">Membrane</keyword>
<keyword evidence="4" id="KW-0808">Transferase</keyword>
<feature type="transmembrane region" description="Helical" evidence="2">
    <location>
        <begin position="64"/>
        <end position="90"/>
    </location>
</feature>
<name>A0AAN7ANE1_9PEZI</name>
<comment type="caution">
    <text evidence="4">The sequence shown here is derived from an EMBL/GenBank/DDBJ whole genome shotgun (WGS) entry which is preliminary data.</text>
</comment>
<feature type="region of interest" description="Disordered" evidence="1">
    <location>
        <begin position="113"/>
        <end position="137"/>
    </location>
</feature>
<evidence type="ECO:0000256" key="1">
    <source>
        <dbReference type="SAM" id="MobiDB-lite"/>
    </source>
</evidence>
<accession>A0AAN7ANE1</accession>
<evidence type="ECO:0000256" key="2">
    <source>
        <dbReference type="SAM" id="Phobius"/>
    </source>
</evidence>
<feature type="domain" description="Glycosyltransferase 2-like" evidence="3">
    <location>
        <begin position="285"/>
        <end position="517"/>
    </location>
</feature>
<feature type="transmembrane region" description="Helical" evidence="2">
    <location>
        <begin position="562"/>
        <end position="584"/>
    </location>
</feature>
<dbReference type="PANTHER" id="PTHR36851:SF1">
    <property type="entry name" value="GLYCO_TRANS_2-LIKE DOMAIN-CONTAINING PROTEIN"/>
    <property type="match status" value="1"/>
</dbReference>
<reference evidence="4" key="2">
    <citation type="submission" date="2023-05" db="EMBL/GenBank/DDBJ databases">
        <authorList>
            <consortium name="Lawrence Berkeley National Laboratory"/>
            <person name="Steindorff A."/>
            <person name="Hensen N."/>
            <person name="Bonometti L."/>
            <person name="Westerberg I."/>
            <person name="Brannstrom I.O."/>
            <person name="Guillou S."/>
            <person name="Cros-Aarteil S."/>
            <person name="Calhoun S."/>
            <person name="Haridas S."/>
            <person name="Kuo A."/>
            <person name="Mondo S."/>
            <person name="Pangilinan J."/>
            <person name="Riley R."/>
            <person name="Labutti K."/>
            <person name="Andreopoulos B."/>
            <person name="Lipzen A."/>
            <person name="Chen C."/>
            <person name="Yanf M."/>
            <person name="Daum C."/>
            <person name="Ng V."/>
            <person name="Clum A."/>
            <person name="Ohm R."/>
            <person name="Martin F."/>
            <person name="Silar P."/>
            <person name="Natvig D."/>
            <person name="Lalanne C."/>
            <person name="Gautier V."/>
            <person name="Ament-Velasquez S.L."/>
            <person name="Kruys A."/>
            <person name="Hutchinson M.I."/>
            <person name="Powell A.J."/>
            <person name="Barry K."/>
            <person name="Miller A.N."/>
            <person name="Grigoriev I.V."/>
            <person name="Debuchy R."/>
            <person name="Gladieux P."/>
            <person name="Thoren M.H."/>
            <person name="Johannesson H."/>
        </authorList>
    </citation>
    <scope>NUCLEOTIDE SEQUENCE</scope>
    <source>
        <strain evidence="4">PSN309</strain>
    </source>
</reference>
<feature type="transmembrane region" description="Helical" evidence="2">
    <location>
        <begin position="527"/>
        <end position="550"/>
    </location>
</feature>
<protein>
    <submittedName>
        <fullName evidence="4">Glycosyl transferase family group 2-domain-containing protein</fullName>
    </submittedName>
</protein>
<dbReference type="AlphaFoldDB" id="A0AAN7ANE1"/>
<sequence length="674" mass="75444">MSSLFAWCSRRAGGLAFLATVALSYWVISGELEAQRHGYKYQSNDSLTAPNYDPQGGAFWVNFFSYYALLIHFLVFCFPLRSCWAVFTITRSLEKSAKTRSLKELKFGHRRRSSSTSLSSSETLTSSRELSSTSSSEAGDLDTDCYIDGDIAPDRVIHAIVIPNYKEENDTLRETLEVLASHPQARNTYDVSVFFLFTCPKPIWWLLPSSSPLNCVYLAMEQREHNAETKALRFMNDFSKKFRSIDFTLHPSDIPGELAGKGSNMAWAARKLSERYTIGQRKDVIVTGIDADSHLSTNYFGLVTTMHMAYPETSTTTLYSAPIIFDRNAHNVPAIVRVADVLWSAAGMSGLYKGSTVAPPTSVYSVPLELVDRVGGWDCDSEAIGEDLHMYLKCFFALNGNLTVRTVMSPVSQTNVTGGGHGKGLPGIVADVRARYKQALRHMWGALDTGYAIRKVVEVWRERKHTSRAFRPLHTSLNDASDGYVPESRLDIADPDAAPENGIFSDVTTDTLQGPDWSRIIVLGHRLFEAHFLPVQMTTLVVASTLWAWVTDGAPDVHGVNWIFTVCNVLRTVGFMEVAFYLFLYERFHKICLSTREKEMSDAGLTKGMHFSRREVKTNFIDYIMVPLVAPIFGSIPCAQAQLYHFWTLDLVYTVSKKVTRRGRAKSVNVTSLV</sequence>
<keyword evidence="5" id="KW-1185">Reference proteome</keyword>
<gene>
    <name evidence="4" type="ORF">QBC35DRAFT_374799</name>
</gene>
<proteinExistence type="predicted"/>
<dbReference type="PANTHER" id="PTHR36851">
    <property type="entry name" value="UNNAMED PRODUCT"/>
    <property type="match status" value="1"/>
</dbReference>
<keyword evidence="2" id="KW-0812">Transmembrane</keyword>
<evidence type="ECO:0000259" key="3">
    <source>
        <dbReference type="Pfam" id="PF13632"/>
    </source>
</evidence>
<dbReference type="Proteomes" id="UP001302126">
    <property type="component" value="Unassembled WGS sequence"/>
</dbReference>
<evidence type="ECO:0000313" key="5">
    <source>
        <dbReference type="Proteomes" id="UP001302126"/>
    </source>
</evidence>
<dbReference type="Pfam" id="PF13632">
    <property type="entry name" value="Glyco_trans_2_3"/>
    <property type="match status" value="1"/>
</dbReference>
<organism evidence="4 5">
    <name type="scientific">Podospora australis</name>
    <dbReference type="NCBI Taxonomy" id="1536484"/>
    <lineage>
        <taxon>Eukaryota</taxon>
        <taxon>Fungi</taxon>
        <taxon>Dikarya</taxon>
        <taxon>Ascomycota</taxon>
        <taxon>Pezizomycotina</taxon>
        <taxon>Sordariomycetes</taxon>
        <taxon>Sordariomycetidae</taxon>
        <taxon>Sordariales</taxon>
        <taxon>Podosporaceae</taxon>
        <taxon>Podospora</taxon>
    </lineage>
</organism>
<evidence type="ECO:0000313" key="4">
    <source>
        <dbReference type="EMBL" id="KAK4191755.1"/>
    </source>
</evidence>